<feature type="domain" description="Tr-type G" evidence="8">
    <location>
        <begin position="15"/>
        <end position="358"/>
    </location>
</feature>
<dbReference type="FunFam" id="2.40.30.10:FF:000010">
    <property type="entry name" value="Translation elongation factor 2"/>
    <property type="match status" value="1"/>
</dbReference>
<dbReference type="PROSITE" id="PS00301">
    <property type="entry name" value="G_TR_1"/>
    <property type="match status" value="1"/>
</dbReference>
<dbReference type="SUPFAM" id="SSF54980">
    <property type="entry name" value="EF-G C-terminal domain-like"/>
    <property type="match status" value="2"/>
</dbReference>
<dbReference type="SUPFAM" id="SSF54211">
    <property type="entry name" value="Ribosomal protein S5 domain 2-like"/>
    <property type="match status" value="1"/>
</dbReference>
<dbReference type="InterPro" id="IPR027417">
    <property type="entry name" value="P-loop_NTPase"/>
</dbReference>
<dbReference type="FunFam" id="3.30.70.870:FF:000002">
    <property type="entry name" value="Translation elongation factor 2"/>
    <property type="match status" value="1"/>
</dbReference>
<evidence type="ECO:0000313" key="10">
    <source>
        <dbReference type="Proteomes" id="UP000828390"/>
    </source>
</evidence>
<evidence type="ECO:0000259" key="8">
    <source>
        <dbReference type="PROSITE" id="PS51722"/>
    </source>
</evidence>
<organism evidence="9 10">
    <name type="scientific">Dreissena polymorpha</name>
    <name type="common">Zebra mussel</name>
    <name type="synonym">Mytilus polymorpha</name>
    <dbReference type="NCBI Taxonomy" id="45954"/>
    <lineage>
        <taxon>Eukaryota</taxon>
        <taxon>Metazoa</taxon>
        <taxon>Spiralia</taxon>
        <taxon>Lophotrochozoa</taxon>
        <taxon>Mollusca</taxon>
        <taxon>Bivalvia</taxon>
        <taxon>Autobranchia</taxon>
        <taxon>Heteroconchia</taxon>
        <taxon>Euheterodonta</taxon>
        <taxon>Imparidentia</taxon>
        <taxon>Neoheterodontei</taxon>
        <taxon>Myida</taxon>
        <taxon>Dreissenoidea</taxon>
        <taxon>Dreissenidae</taxon>
        <taxon>Dreissena</taxon>
    </lineage>
</organism>
<dbReference type="Pfam" id="PF00009">
    <property type="entry name" value="GTP_EFTU"/>
    <property type="match status" value="1"/>
</dbReference>
<dbReference type="InterPro" id="IPR035647">
    <property type="entry name" value="EFG_III/V"/>
</dbReference>
<dbReference type="AlphaFoldDB" id="A0A9D4HNM5"/>
<dbReference type="Gene3D" id="3.30.70.240">
    <property type="match status" value="1"/>
</dbReference>
<dbReference type="PROSITE" id="PS51722">
    <property type="entry name" value="G_TR_2"/>
    <property type="match status" value="1"/>
</dbReference>
<feature type="region of interest" description="Disordered" evidence="7">
    <location>
        <begin position="80"/>
        <end position="102"/>
    </location>
</feature>
<evidence type="ECO:0000256" key="1">
    <source>
        <dbReference type="ARBA" id="ARBA00004496"/>
    </source>
</evidence>
<reference evidence="9" key="1">
    <citation type="journal article" date="2019" name="bioRxiv">
        <title>The Genome of the Zebra Mussel, Dreissena polymorpha: A Resource for Invasive Species Research.</title>
        <authorList>
            <person name="McCartney M.A."/>
            <person name="Auch B."/>
            <person name="Kono T."/>
            <person name="Mallez S."/>
            <person name="Zhang Y."/>
            <person name="Obille A."/>
            <person name="Becker A."/>
            <person name="Abrahante J.E."/>
            <person name="Garbe J."/>
            <person name="Badalamenti J.P."/>
            <person name="Herman A."/>
            <person name="Mangelson H."/>
            <person name="Liachko I."/>
            <person name="Sullivan S."/>
            <person name="Sone E.D."/>
            <person name="Koren S."/>
            <person name="Silverstein K.A.T."/>
            <person name="Beckman K.B."/>
            <person name="Gohl D.M."/>
        </authorList>
    </citation>
    <scope>NUCLEOTIDE SEQUENCE</scope>
    <source>
        <strain evidence="9">Duluth1</strain>
        <tissue evidence="9">Whole animal</tissue>
    </source>
</reference>
<dbReference type="GO" id="GO:0043022">
    <property type="term" value="F:ribosome binding"/>
    <property type="evidence" value="ECO:0007669"/>
    <property type="project" value="TreeGrafter"/>
</dbReference>
<dbReference type="Pfam" id="PF00679">
    <property type="entry name" value="EFG_C"/>
    <property type="match status" value="1"/>
</dbReference>
<keyword evidence="4" id="KW-0251">Elongation factor</keyword>
<dbReference type="GO" id="GO:0003746">
    <property type="term" value="F:translation elongation factor activity"/>
    <property type="evidence" value="ECO:0007669"/>
    <property type="project" value="UniProtKB-KW"/>
</dbReference>
<evidence type="ECO:0000256" key="7">
    <source>
        <dbReference type="SAM" id="MobiDB-lite"/>
    </source>
</evidence>
<dbReference type="InterPro" id="IPR005517">
    <property type="entry name" value="Transl_elong_EFG/EF2_IV"/>
</dbReference>
<keyword evidence="10" id="KW-1185">Reference proteome</keyword>
<dbReference type="SMART" id="SM00889">
    <property type="entry name" value="EFG_IV"/>
    <property type="match status" value="1"/>
</dbReference>
<dbReference type="Gene3D" id="2.40.30.10">
    <property type="entry name" value="Translation factors"/>
    <property type="match status" value="1"/>
</dbReference>
<dbReference type="CDD" id="cd16268">
    <property type="entry name" value="EF2_II"/>
    <property type="match status" value="1"/>
</dbReference>
<evidence type="ECO:0000256" key="4">
    <source>
        <dbReference type="ARBA" id="ARBA00022768"/>
    </source>
</evidence>
<evidence type="ECO:0000313" key="9">
    <source>
        <dbReference type="EMBL" id="KAH3727287.1"/>
    </source>
</evidence>
<dbReference type="InterPro" id="IPR031157">
    <property type="entry name" value="G_TR_CS"/>
</dbReference>
<dbReference type="GO" id="GO:1990904">
    <property type="term" value="C:ribonucleoprotein complex"/>
    <property type="evidence" value="ECO:0007669"/>
    <property type="project" value="TreeGrafter"/>
</dbReference>
<evidence type="ECO:0000256" key="2">
    <source>
        <dbReference type="ARBA" id="ARBA00022490"/>
    </source>
</evidence>
<dbReference type="SUPFAM" id="SSF50447">
    <property type="entry name" value="Translation proteins"/>
    <property type="match status" value="1"/>
</dbReference>
<dbReference type="CDD" id="cd04096">
    <property type="entry name" value="eEF2_snRNP_like_C"/>
    <property type="match status" value="1"/>
</dbReference>
<dbReference type="FunFam" id="3.30.230.10:FF:000112">
    <property type="entry name" value="Eukaryotic translation elongation factor 2"/>
    <property type="match status" value="1"/>
</dbReference>
<dbReference type="EMBL" id="JAIWYP010000012">
    <property type="protein sequence ID" value="KAH3727287.1"/>
    <property type="molecule type" value="Genomic_DNA"/>
</dbReference>
<comment type="subcellular location">
    <subcellularLocation>
        <location evidence="1">Cytoplasm</location>
    </subcellularLocation>
</comment>
<dbReference type="PANTHER" id="PTHR42908:SF10">
    <property type="entry name" value="EUKARYOTIC TRANSLATION ELONGATION FACTOR 2"/>
    <property type="match status" value="1"/>
</dbReference>
<dbReference type="InterPro" id="IPR000795">
    <property type="entry name" value="T_Tr_GTP-bd_dom"/>
</dbReference>
<dbReference type="CDD" id="cd16261">
    <property type="entry name" value="EF2_snRNP_III"/>
    <property type="match status" value="1"/>
</dbReference>
<dbReference type="CDD" id="cd01681">
    <property type="entry name" value="aeEF2_snRNP_like_IV"/>
    <property type="match status" value="1"/>
</dbReference>
<dbReference type="InterPro" id="IPR020568">
    <property type="entry name" value="Ribosomal_Su5_D2-typ_SF"/>
</dbReference>
<dbReference type="GO" id="GO:0005525">
    <property type="term" value="F:GTP binding"/>
    <property type="evidence" value="ECO:0007669"/>
    <property type="project" value="UniProtKB-KW"/>
</dbReference>
<gene>
    <name evidence="9" type="ORF">DPMN_053217</name>
</gene>
<keyword evidence="3" id="KW-0547">Nucleotide-binding</keyword>
<sequence>MVNEEKLRAAMGQSRNIRNMAVIAHVDHGKTTLTDALLARAGVISLEQAGVKRATDTRKDEQEKGITIKSTAVSMLFERAAPTSSLNPGEENPEGVGEGVTRPAGSGAGVAYVVNLIDSPGHVDFSSEVTAALRIADGAMVVVDCVEGVCVQTETVLRQALAERIKPVLMVNKMDRAVFETQLAPEEMYQSLARTIENVNVILSTYGGEDGVMGDIMLDPTKGNVAFGSGLHGWGFNLGQFARMYAARFKVKAEKLQRRLWGNHFYSPTEGKWRDTPAEGYERGFNKFVIEPLVKMLRACKDTDTETVLKLASNVNVTLTSEERALTGKSLMRCVMKKWLPAAEGMLDVIIEHLPSPDVAQMYRTELLYEGPMDDPVAIAMRKCDPTGPLMVYVSKMVPAADKGRFLAVGRVFSGTASSGTKVRIMGPDYKPDSAIKTDLFIKPIQGTKILVGATTYSAGDMPCGNIVGLGGIDKYLLKTGTITTYEHAHNMKVLKFSVSPVVRVAVDVINPAHLPKLVEGLKRLSKADPMVQCKTENGQHLVMGAGELHLEVCLQDLEEDHAGVPLKKSEPVVTYQETVVDKSDRVCLAKSSNKLCRLHMTAEPLPAGLADAIEKGLIKSTMDVKERSRILVDEYGFELADTKKIWCFGPNGSGPNILVDMTKGVSYIQDIRDAVVAGFQWVTGEGALTENTVRGVRFNIVDALVHRDASHRGGGQVIPMTRRAMLAAMLTAQPRVLEPVYLVEVMCPKQAVGAAINLLSRKRGEIIEQNPQEGTPMTTVKAYMPVNESFGFNGELRGDTGGQAFPQFHFDHWQVLAGDTADLTSRACAVVTEIRKRKGLVEKVPALENYLDKL</sequence>
<dbReference type="GO" id="GO:0003924">
    <property type="term" value="F:GTPase activity"/>
    <property type="evidence" value="ECO:0007669"/>
    <property type="project" value="InterPro"/>
</dbReference>
<evidence type="ECO:0000256" key="6">
    <source>
        <dbReference type="ARBA" id="ARBA00023134"/>
    </source>
</evidence>
<dbReference type="FunFam" id="3.40.50.300:FF:000058">
    <property type="entry name" value="Translation elongation factor 2"/>
    <property type="match status" value="1"/>
</dbReference>
<dbReference type="Gene3D" id="3.30.230.10">
    <property type="match status" value="1"/>
</dbReference>
<dbReference type="InterPro" id="IPR014721">
    <property type="entry name" value="Ribsml_uS5_D2-typ_fold_subgr"/>
</dbReference>
<protein>
    <recommendedName>
        <fullName evidence="8">Tr-type G domain-containing protein</fullName>
    </recommendedName>
</protein>
<keyword evidence="2" id="KW-0963">Cytoplasm</keyword>
<dbReference type="PANTHER" id="PTHR42908">
    <property type="entry name" value="TRANSLATION ELONGATION FACTOR-RELATED"/>
    <property type="match status" value="1"/>
</dbReference>
<dbReference type="SUPFAM" id="SSF52540">
    <property type="entry name" value="P-loop containing nucleoside triphosphate hydrolases"/>
    <property type="match status" value="1"/>
</dbReference>
<dbReference type="Pfam" id="PF14492">
    <property type="entry name" value="EFG_III"/>
    <property type="match status" value="1"/>
</dbReference>
<dbReference type="InterPro" id="IPR000640">
    <property type="entry name" value="EFG_V-like"/>
</dbReference>
<dbReference type="Gene3D" id="3.30.70.870">
    <property type="entry name" value="Elongation Factor G (Translational Gtpase), domain 3"/>
    <property type="match status" value="1"/>
</dbReference>
<evidence type="ECO:0000256" key="3">
    <source>
        <dbReference type="ARBA" id="ARBA00022741"/>
    </source>
</evidence>
<dbReference type="InterPro" id="IPR009000">
    <property type="entry name" value="Transl_B-barrel_sf"/>
</dbReference>
<dbReference type="InterPro" id="IPR041095">
    <property type="entry name" value="EFG_II"/>
</dbReference>
<keyword evidence="6" id="KW-0342">GTP-binding</keyword>
<name>A0A9D4HNM5_DREPO</name>
<dbReference type="SMART" id="SM00838">
    <property type="entry name" value="EFG_C"/>
    <property type="match status" value="1"/>
</dbReference>
<dbReference type="Proteomes" id="UP000828390">
    <property type="component" value="Unassembled WGS sequence"/>
</dbReference>
<dbReference type="PRINTS" id="PR00315">
    <property type="entry name" value="ELONGATNFCT"/>
</dbReference>
<comment type="caution">
    <text evidence="9">The sequence shown here is derived from an EMBL/GenBank/DDBJ whole genome shotgun (WGS) entry which is preliminary data.</text>
</comment>
<reference evidence="9" key="2">
    <citation type="submission" date="2020-11" db="EMBL/GenBank/DDBJ databases">
        <authorList>
            <person name="McCartney M.A."/>
            <person name="Auch B."/>
            <person name="Kono T."/>
            <person name="Mallez S."/>
            <person name="Becker A."/>
            <person name="Gohl D.M."/>
            <person name="Silverstein K.A.T."/>
            <person name="Koren S."/>
            <person name="Bechman K.B."/>
            <person name="Herman A."/>
            <person name="Abrahante J.E."/>
            <person name="Garbe J."/>
        </authorList>
    </citation>
    <scope>NUCLEOTIDE SEQUENCE</scope>
    <source>
        <strain evidence="9">Duluth1</strain>
        <tissue evidence="9">Whole animal</tissue>
    </source>
</reference>
<dbReference type="InterPro" id="IPR005225">
    <property type="entry name" value="Small_GTP-bd"/>
</dbReference>
<dbReference type="Gene3D" id="3.40.50.300">
    <property type="entry name" value="P-loop containing nucleotide triphosphate hydrolases"/>
    <property type="match status" value="1"/>
</dbReference>
<accession>A0A9D4HNM5</accession>
<dbReference type="NCBIfam" id="TIGR00231">
    <property type="entry name" value="small_GTP"/>
    <property type="match status" value="1"/>
</dbReference>
<keyword evidence="5" id="KW-0648">Protein biosynthesis</keyword>
<dbReference type="CDD" id="cd01885">
    <property type="entry name" value="EF2"/>
    <property type="match status" value="1"/>
</dbReference>
<proteinExistence type="predicted"/>
<dbReference type="FunFam" id="3.30.70.240:FF:000003">
    <property type="entry name" value="Translation elongation factor 2"/>
    <property type="match status" value="1"/>
</dbReference>
<evidence type="ECO:0000256" key="5">
    <source>
        <dbReference type="ARBA" id="ARBA00022917"/>
    </source>
</evidence>
<dbReference type="OrthoDB" id="364892at2759"/>
<dbReference type="GO" id="GO:0005829">
    <property type="term" value="C:cytosol"/>
    <property type="evidence" value="ECO:0007669"/>
    <property type="project" value="TreeGrafter"/>
</dbReference>
<dbReference type="Pfam" id="PF03764">
    <property type="entry name" value="EFG_IV"/>
    <property type="match status" value="1"/>
</dbReference>